<feature type="compositionally biased region" description="Basic and acidic residues" evidence="1">
    <location>
        <begin position="1"/>
        <end position="15"/>
    </location>
</feature>
<proteinExistence type="predicted"/>
<reference evidence="3" key="1">
    <citation type="journal article" date="2017" name="Cell">
        <title>Insights into land plant evolution garnered from the Marchantia polymorpha genome.</title>
        <authorList>
            <person name="Bowman J.L."/>
            <person name="Kohchi T."/>
            <person name="Yamato K.T."/>
            <person name="Jenkins J."/>
            <person name="Shu S."/>
            <person name="Ishizaki K."/>
            <person name="Yamaoka S."/>
            <person name="Nishihama R."/>
            <person name="Nakamura Y."/>
            <person name="Berger F."/>
            <person name="Adam C."/>
            <person name="Aki S.S."/>
            <person name="Althoff F."/>
            <person name="Araki T."/>
            <person name="Arteaga-Vazquez M.A."/>
            <person name="Balasubrmanian S."/>
            <person name="Barry K."/>
            <person name="Bauer D."/>
            <person name="Boehm C.R."/>
            <person name="Briginshaw L."/>
            <person name="Caballero-Perez J."/>
            <person name="Catarino B."/>
            <person name="Chen F."/>
            <person name="Chiyoda S."/>
            <person name="Chovatia M."/>
            <person name="Davies K.M."/>
            <person name="Delmans M."/>
            <person name="Demura T."/>
            <person name="Dierschke T."/>
            <person name="Dolan L."/>
            <person name="Dorantes-Acosta A.E."/>
            <person name="Eklund D.M."/>
            <person name="Florent S.N."/>
            <person name="Flores-Sandoval E."/>
            <person name="Fujiyama A."/>
            <person name="Fukuzawa H."/>
            <person name="Galik B."/>
            <person name="Grimanelli D."/>
            <person name="Grimwood J."/>
            <person name="Grossniklaus U."/>
            <person name="Hamada T."/>
            <person name="Haseloff J."/>
            <person name="Hetherington A.J."/>
            <person name="Higo A."/>
            <person name="Hirakawa Y."/>
            <person name="Hundley H.N."/>
            <person name="Ikeda Y."/>
            <person name="Inoue K."/>
            <person name="Inoue S.I."/>
            <person name="Ishida S."/>
            <person name="Jia Q."/>
            <person name="Kakita M."/>
            <person name="Kanazawa T."/>
            <person name="Kawai Y."/>
            <person name="Kawashima T."/>
            <person name="Kennedy M."/>
            <person name="Kinose K."/>
            <person name="Kinoshita T."/>
            <person name="Kohara Y."/>
            <person name="Koide E."/>
            <person name="Komatsu K."/>
            <person name="Kopischke S."/>
            <person name="Kubo M."/>
            <person name="Kyozuka J."/>
            <person name="Lagercrantz U."/>
            <person name="Lin S.S."/>
            <person name="Lindquist E."/>
            <person name="Lipzen A.M."/>
            <person name="Lu C.W."/>
            <person name="De Luna E."/>
            <person name="Martienssen R.A."/>
            <person name="Minamino N."/>
            <person name="Mizutani M."/>
            <person name="Mizutani M."/>
            <person name="Mochizuki N."/>
            <person name="Monte I."/>
            <person name="Mosher R."/>
            <person name="Nagasaki H."/>
            <person name="Nakagami H."/>
            <person name="Naramoto S."/>
            <person name="Nishitani K."/>
            <person name="Ohtani M."/>
            <person name="Okamoto T."/>
            <person name="Okumura M."/>
            <person name="Phillips J."/>
            <person name="Pollak B."/>
            <person name="Reinders A."/>
            <person name="Rovekamp M."/>
            <person name="Sano R."/>
            <person name="Sawa S."/>
            <person name="Schmid M.W."/>
            <person name="Shirakawa M."/>
            <person name="Solano R."/>
            <person name="Spunde A."/>
            <person name="Suetsugu N."/>
            <person name="Sugano S."/>
            <person name="Sugiyama A."/>
            <person name="Sun R."/>
            <person name="Suzuki Y."/>
            <person name="Takenaka M."/>
            <person name="Takezawa D."/>
            <person name="Tomogane H."/>
            <person name="Tsuzuki M."/>
            <person name="Ueda T."/>
            <person name="Umeda M."/>
            <person name="Ward J.M."/>
            <person name="Watanabe Y."/>
            <person name="Yazaki K."/>
            <person name="Yokoyama R."/>
            <person name="Yoshitake Y."/>
            <person name="Yotsui I."/>
            <person name="Zachgo S."/>
            <person name="Schmutz J."/>
        </authorList>
    </citation>
    <scope>NUCLEOTIDE SEQUENCE [LARGE SCALE GENOMIC DNA]</scope>
    <source>
        <strain evidence="3">Tak-1</strain>
    </source>
</reference>
<organism evidence="2 3">
    <name type="scientific">Marchantia polymorpha</name>
    <name type="common">Common liverwort</name>
    <name type="synonym">Marchantia aquatica</name>
    <dbReference type="NCBI Taxonomy" id="3197"/>
    <lineage>
        <taxon>Eukaryota</taxon>
        <taxon>Viridiplantae</taxon>
        <taxon>Streptophyta</taxon>
        <taxon>Embryophyta</taxon>
        <taxon>Marchantiophyta</taxon>
        <taxon>Marchantiopsida</taxon>
        <taxon>Marchantiidae</taxon>
        <taxon>Marchantiales</taxon>
        <taxon>Marchantiaceae</taxon>
        <taxon>Marchantia</taxon>
    </lineage>
</organism>
<evidence type="ECO:0000256" key="1">
    <source>
        <dbReference type="SAM" id="MobiDB-lite"/>
    </source>
</evidence>
<reference evidence="2" key="2">
    <citation type="submission" date="2017-12" db="EMBL/GenBank/DDBJ databases">
        <title>WGS assembly of Marchantia polymorpha.</title>
        <authorList>
            <person name="Bowman J.L."/>
            <person name="Kohchi T."/>
            <person name="Yamato K.T."/>
            <person name="Jenkins J."/>
            <person name="Shu S."/>
            <person name="Ishizaki K."/>
            <person name="Yamaoka S."/>
            <person name="Nishihama R."/>
            <person name="Nakamura Y."/>
            <person name="Berger F."/>
            <person name="Adam C."/>
            <person name="Aki S.S."/>
            <person name="Althoff F."/>
            <person name="Araki T."/>
            <person name="Arteaga-Vazquez M.A."/>
            <person name="Balasubrmanian S."/>
            <person name="Bauer D."/>
            <person name="Boehm C.R."/>
            <person name="Briginshaw L."/>
            <person name="Caballero-Perez J."/>
            <person name="Catarino B."/>
            <person name="Chen F."/>
            <person name="Chiyoda S."/>
            <person name="Chovatia M."/>
            <person name="Davies K.M."/>
            <person name="Delmans M."/>
            <person name="Demura T."/>
            <person name="Dierschke T."/>
            <person name="Dolan L."/>
            <person name="Dorantes-Acosta A.E."/>
            <person name="Eklund D.M."/>
            <person name="Florent S.N."/>
            <person name="Flores-Sandoval E."/>
            <person name="Fujiyama A."/>
            <person name="Fukuzawa H."/>
            <person name="Galik B."/>
            <person name="Grimanelli D."/>
            <person name="Grimwood J."/>
            <person name="Grossniklaus U."/>
            <person name="Hamada T."/>
            <person name="Haseloff J."/>
            <person name="Hetherington A.J."/>
            <person name="Higo A."/>
            <person name="Hirakawa Y."/>
            <person name="Hundley H.N."/>
            <person name="Ikeda Y."/>
            <person name="Inoue K."/>
            <person name="Inoue S."/>
            <person name="Ishida S."/>
            <person name="Jia Q."/>
            <person name="Kakita M."/>
            <person name="Kanazawa T."/>
            <person name="Kawai Y."/>
            <person name="Kawashima T."/>
            <person name="Kennedy M."/>
            <person name="Kinose K."/>
            <person name="Kinoshita T."/>
            <person name="Kohara Y."/>
            <person name="Koide E."/>
            <person name="Komatsu K."/>
            <person name="Kopischke S."/>
            <person name="Kubo M."/>
            <person name="Kyozuka J."/>
            <person name="Lagercrantz U."/>
            <person name="Lin S.S."/>
            <person name="Lindquist E."/>
            <person name="Lipzen A.M."/>
            <person name="Lu C."/>
            <person name="Luna E.D."/>
            <person name="Martienssen R.A."/>
            <person name="Minamino N."/>
            <person name="Mizutani M."/>
            <person name="Mizutani M."/>
            <person name="Mochizuki N."/>
            <person name="Monte I."/>
            <person name="Mosher R."/>
            <person name="Nagasaki H."/>
            <person name="Nakagami H."/>
            <person name="Naramoto S."/>
            <person name="Nishitani K."/>
            <person name="Ohtani M."/>
            <person name="Okamoto T."/>
            <person name="Okumura M."/>
            <person name="Phillips J."/>
            <person name="Pollak B."/>
            <person name="Reinders A."/>
            <person name="Roevekamp M."/>
            <person name="Sano R."/>
            <person name="Sawa S."/>
            <person name="Schmid M.W."/>
            <person name="Shirakawa M."/>
            <person name="Solano R."/>
            <person name="Spunde A."/>
            <person name="Suetsugu N."/>
            <person name="Sugano S."/>
            <person name="Sugiyama A."/>
            <person name="Sun R."/>
            <person name="Suzuki Y."/>
            <person name="Takenaka M."/>
            <person name="Takezawa D."/>
            <person name="Tomogane H."/>
            <person name="Tsuzuki M."/>
            <person name="Ueda T."/>
            <person name="Umeda M."/>
            <person name="Ward J.M."/>
            <person name="Watanabe Y."/>
            <person name="Yazaki K."/>
            <person name="Yokoyama R."/>
            <person name="Yoshitake Y."/>
            <person name="Yotsui I."/>
            <person name="Zachgo S."/>
            <person name="Schmutz J."/>
        </authorList>
    </citation>
    <scope>NUCLEOTIDE SEQUENCE [LARGE SCALE GENOMIC DNA]</scope>
    <source>
        <strain evidence="2">Tak-1</strain>
    </source>
</reference>
<accession>A0A2R6WMM2</accession>
<keyword evidence="3" id="KW-1185">Reference proteome</keyword>
<name>A0A2R6WMM2_MARPO</name>
<gene>
    <name evidence="2" type="ORF">MARPO_0074s0072</name>
</gene>
<evidence type="ECO:0000313" key="3">
    <source>
        <dbReference type="Proteomes" id="UP000244005"/>
    </source>
</evidence>
<dbReference type="EMBL" id="KZ772746">
    <property type="protein sequence ID" value="PTQ35097.1"/>
    <property type="molecule type" value="Genomic_DNA"/>
</dbReference>
<dbReference type="Proteomes" id="UP000244005">
    <property type="component" value="Unassembled WGS sequence"/>
</dbReference>
<feature type="region of interest" description="Disordered" evidence="1">
    <location>
        <begin position="1"/>
        <end position="43"/>
    </location>
</feature>
<dbReference type="Gramene" id="Mp7g03240.1">
    <property type="protein sequence ID" value="Mp7g03240.1.cds1"/>
    <property type="gene ID" value="Mp7g03240"/>
</dbReference>
<evidence type="ECO:0000313" key="2">
    <source>
        <dbReference type="EMBL" id="PTQ35097.1"/>
    </source>
</evidence>
<protein>
    <submittedName>
        <fullName evidence="2">Uncharacterized protein</fullName>
    </submittedName>
</protein>
<dbReference type="EMBL" id="KZ772746">
    <property type="protein sequence ID" value="PTQ35098.1"/>
    <property type="molecule type" value="Genomic_DNA"/>
</dbReference>
<sequence>MLTERHGQRRARECFRTGARNAQRGAGAGAGGAHRRGRGPSPRHSIWACSSRFLEICRYGKMSRAGQRCSFFVSGLKTGELLLLQGMSWSHCYTQKLPVPHRSFTSASICRSRFRYPTCDSRFQHEIGILSHNYVHHSIPREMSIEHPP</sequence>
<feature type="compositionally biased region" description="Low complexity" evidence="1">
    <location>
        <begin position="16"/>
        <end position="25"/>
    </location>
</feature>
<dbReference type="AlphaFoldDB" id="A0A2R6WMM2"/>
<dbReference type="Gramene" id="Mp7g03240.2">
    <property type="protein sequence ID" value="Mp7g03240.2.cds1"/>
    <property type="gene ID" value="Mp7g03240"/>
</dbReference>